<dbReference type="Proteomes" id="UP000286268">
    <property type="component" value="Chromosome"/>
</dbReference>
<gene>
    <name evidence="1" type="ORF">C1I91_14265</name>
</gene>
<organism evidence="1 2">
    <name type="scientific">Clostridium manihotivorum</name>
    <dbReference type="NCBI Taxonomy" id="2320868"/>
    <lineage>
        <taxon>Bacteria</taxon>
        <taxon>Bacillati</taxon>
        <taxon>Bacillota</taxon>
        <taxon>Clostridia</taxon>
        <taxon>Eubacteriales</taxon>
        <taxon>Clostridiaceae</taxon>
        <taxon>Clostridium</taxon>
    </lineage>
</organism>
<accession>A0A410DUA5</accession>
<evidence type="ECO:0000313" key="2">
    <source>
        <dbReference type="Proteomes" id="UP000286268"/>
    </source>
</evidence>
<sequence>MSTDSYYGYVTFADILGWKGIWQTKRETNPVDSLLQIRAEMKEYISVLQARYYKNIVEHELRGFFSDENRKDLSKEIIKISSNLETLIAKYSNNYESVLDELKKFRLELSIELISDTFVITSSGSEIHYETMLHSLISQNLINTCLKKGFLIRGATSYGEYYKQELVFVGPAIDDSASWHEMGEEIGIFFTPKANITIENTKVEMDSVILNDRKLNEILFIDNPKLKVQTFKTYMVNWANGESYFNDIIANYSTILPDIHKKILFSKDRLVSLKEKNA</sequence>
<dbReference type="OrthoDB" id="3034797at2"/>
<name>A0A410DUA5_9CLOT</name>
<reference evidence="1 2" key="1">
    <citation type="submission" date="2018-01" db="EMBL/GenBank/DDBJ databases">
        <title>Genome Sequencing and Assembly of Anaerobacter polyendosporus strain CT4.</title>
        <authorList>
            <person name="Tachaapaikoon C."/>
            <person name="Sutheeworapong S."/>
            <person name="Jenjaroenpun P."/>
            <person name="Wongsurawat T."/>
            <person name="Nookeaw I."/>
            <person name="Cheawchanlertfa P."/>
            <person name="Kosugi A."/>
            <person name="Cheevadhanarak S."/>
            <person name="Ratanakhanokchai K."/>
        </authorList>
    </citation>
    <scope>NUCLEOTIDE SEQUENCE [LARGE SCALE GENOMIC DNA]</scope>
    <source>
        <strain evidence="1 2">CT4</strain>
    </source>
</reference>
<dbReference type="EMBL" id="CP025746">
    <property type="protein sequence ID" value="QAA32704.1"/>
    <property type="molecule type" value="Genomic_DNA"/>
</dbReference>
<dbReference type="KEGG" id="cmah:C1I91_14265"/>
<proteinExistence type="predicted"/>
<protein>
    <submittedName>
        <fullName evidence="1">Uncharacterized protein</fullName>
    </submittedName>
</protein>
<keyword evidence="2" id="KW-1185">Reference proteome</keyword>
<dbReference type="RefSeq" id="WP_128213455.1">
    <property type="nucleotide sequence ID" value="NZ_CP025746.1"/>
</dbReference>
<evidence type="ECO:0000313" key="1">
    <source>
        <dbReference type="EMBL" id="QAA32704.1"/>
    </source>
</evidence>
<dbReference type="AlphaFoldDB" id="A0A410DUA5"/>